<keyword evidence="6 13" id="KW-0812">Transmembrane</keyword>
<feature type="transmembrane region" description="Helical" evidence="13">
    <location>
        <begin position="208"/>
        <end position="227"/>
    </location>
</feature>
<evidence type="ECO:0000256" key="3">
    <source>
        <dbReference type="ARBA" id="ARBA00022448"/>
    </source>
</evidence>
<evidence type="ECO:0000256" key="4">
    <source>
        <dbReference type="ARBA" id="ARBA00022475"/>
    </source>
</evidence>
<reference evidence="15 16" key="1">
    <citation type="submission" date="2020-07" db="EMBL/GenBank/DDBJ databases">
        <title>Sequencing the genomes of 1000 actinobacteria strains.</title>
        <authorList>
            <person name="Klenk H.-P."/>
        </authorList>
    </citation>
    <scope>NUCLEOTIDE SEQUENCE [LARGE SCALE GENOMIC DNA]</scope>
    <source>
        <strain evidence="15 16">DSM 45278</strain>
    </source>
</reference>
<feature type="transmembrane region" description="Helical" evidence="13">
    <location>
        <begin position="328"/>
        <end position="346"/>
    </location>
</feature>
<dbReference type="InterPro" id="IPR005828">
    <property type="entry name" value="MFS_sugar_transport-like"/>
</dbReference>
<keyword evidence="3" id="KW-0813">Transport</keyword>
<keyword evidence="7" id="KW-0769">Symport</keyword>
<feature type="region of interest" description="Disordered" evidence="12">
    <location>
        <begin position="1"/>
        <end position="21"/>
    </location>
</feature>
<dbReference type="InterPro" id="IPR004736">
    <property type="entry name" value="MHS_symport"/>
</dbReference>
<evidence type="ECO:0000256" key="10">
    <source>
        <dbReference type="ARBA" id="ARBA00037295"/>
    </source>
</evidence>
<evidence type="ECO:0000256" key="7">
    <source>
        <dbReference type="ARBA" id="ARBA00022847"/>
    </source>
</evidence>
<dbReference type="PROSITE" id="PS00217">
    <property type="entry name" value="SUGAR_TRANSPORT_2"/>
    <property type="match status" value="1"/>
</dbReference>
<dbReference type="GO" id="GO:0005886">
    <property type="term" value="C:plasma membrane"/>
    <property type="evidence" value="ECO:0007669"/>
    <property type="project" value="UniProtKB-SubCell"/>
</dbReference>
<evidence type="ECO:0000256" key="8">
    <source>
        <dbReference type="ARBA" id="ARBA00022989"/>
    </source>
</evidence>
<feature type="transmembrane region" description="Helical" evidence="13">
    <location>
        <begin position="352"/>
        <end position="371"/>
    </location>
</feature>
<evidence type="ECO:0000313" key="15">
    <source>
        <dbReference type="EMBL" id="NYH50517.1"/>
    </source>
</evidence>
<feature type="domain" description="Major facilitator superfamily (MFS) profile" evidence="14">
    <location>
        <begin position="31"/>
        <end position="445"/>
    </location>
</feature>
<keyword evidence="5" id="KW-0997">Cell inner membrane</keyword>
<dbReference type="SUPFAM" id="SSF103473">
    <property type="entry name" value="MFS general substrate transporter"/>
    <property type="match status" value="1"/>
</dbReference>
<dbReference type="PANTHER" id="PTHR43045:SF1">
    <property type="entry name" value="SHIKIMATE TRANSPORTER"/>
    <property type="match status" value="1"/>
</dbReference>
<dbReference type="NCBIfam" id="TIGR00883">
    <property type="entry name" value="2A0106"/>
    <property type="match status" value="1"/>
</dbReference>
<evidence type="ECO:0000256" key="5">
    <source>
        <dbReference type="ARBA" id="ARBA00022519"/>
    </source>
</evidence>
<keyword evidence="8 13" id="KW-1133">Transmembrane helix</keyword>
<keyword evidence="9 13" id="KW-0472">Membrane</keyword>
<dbReference type="EMBL" id="JACCHL010000001">
    <property type="protein sequence ID" value="NYH50517.1"/>
    <property type="molecule type" value="Genomic_DNA"/>
</dbReference>
<dbReference type="AlphaFoldDB" id="A0A7Y9X8S1"/>
<name>A0A7Y9X8S1_9ACTN</name>
<evidence type="ECO:0000256" key="1">
    <source>
        <dbReference type="ARBA" id="ARBA00004429"/>
    </source>
</evidence>
<dbReference type="InterPro" id="IPR036259">
    <property type="entry name" value="MFS_trans_sf"/>
</dbReference>
<dbReference type="CDD" id="cd17369">
    <property type="entry name" value="MFS_ShiA_like"/>
    <property type="match status" value="1"/>
</dbReference>
<proteinExistence type="inferred from homology"/>
<dbReference type="FunFam" id="1.20.1250.20:FF:000001">
    <property type="entry name" value="Dicarboxylate MFS transporter"/>
    <property type="match status" value="1"/>
</dbReference>
<feature type="transmembrane region" description="Helical" evidence="13">
    <location>
        <begin position="180"/>
        <end position="202"/>
    </location>
</feature>
<feature type="transmembrane region" description="Helical" evidence="13">
    <location>
        <begin position="28"/>
        <end position="49"/>
    </location>
</feature>
<evidence type="ECO:0000256" key="9">
    <source>
        <dbReference type="ARBA" id="ARBA00023136"/>
    </source>
</evidence>
<evidence type="ECO:0000259" key="14">
    <source>
        <dbReference type="PROSITE" id="PS50850"/>
    </source>
</evidence>
<feature type="transmembrane region" description="Helical" evidence="13">
    <location>
        <begin position="392"/>
        <end position="416"/>
    </location>
</feature>
<feature type="transmembrane region" description="Helical" evidence="13">
    <location>
        <begin position="69"/>
        <end position="92"/>
    </location>
</feature>
<evidence type="ECO:0000256" key="11">
    <source>
        <dbReference type="ARBA" id="ARBA00039918"/>
    </source>
</evidence>
<dbReference type="GO" id="GO:0015293">
    <property type="term" value="F:symporter activity"/>
    <property type="evidence" value="ECO:0007669"/>
    <property type="project" value="UniProtKB-KW"/>
</dbReference>
<dbReference type="Proteomes" id="UP000584931">
    <property type="component" value="Unassembled WGS sequence"/>
</dbReference>
<dbReference type="InterPro" id="IPR005829">
    <property type="entry name" value="Sugar_transporter_CS"/>
</dbReference>
<dbReference type="Pfam" id="PF00083">
    <property type="entry name" value="Sugar_tr"/>
    <property type="match status" value="1"/>
</dbReference>
<feature type="transmembrane region" description="Helical" evidence="13">
    <location>
        <begin position="298"/>
        <end position="316"/>
    </location>
</feature>
<evidence type="ECO:0000313" key="16">
    <source>
        <dbReference type="Proteomes" id="UP000584931"/>
    </source>
</evidence>
<comment type="similarity">
    <text evidence="2">Belongs to the major facilitator superfamily. Metabolite:H+ Symporter (MHS) family (TC 2.A.1.6) family.</text>
</comment>
<feature type="transmembrane region" description="Helical" evidence="13">
    <location>
        <begin position="422"/>
        <end position="440"/>
    </location>
</feature>
<evidence type="ECO:0000256" key="6">
    <source>
        <dbReference type="ARBA" id="ARBA00022692"/>
    </source>
</evidence>
<dbReference type="PANTHER" id="PTHR43045">
    <property type="entry name" value="SHIKIMATE TRANSPORTER"/>
    <property type="match status" value="1"/>
</dbReference>
<dbReference type="Gene3D" id="1.20.1250.20">
    <property type="entry name" value="MFS general substrate transporter like domains"/>
    <property type="match status" value="1"/>
</dbReference>
<accession>A0A7Y9X8S1</accession>
<comment type="caution">
    <text evidence="15">The sequence shown here is derived from an EMBL/GenBank/DDBJ whole genome shotgun (WGS) entry which is preliminary data.</text>
</comment>
<evidence type="ECO:0000256" key="2">
    <source>
        <dbReference type="ARBA" id="ARBA00008240"/>
    </source>
</evidence>
<comment type="function">
    <text evidence="10">May be a proton symporter involved in the uptake of osmolytes such as proline and glycine betaine.</text>
</comment>
<gene>
    <name evidence="15" type="ORF">HNR06_000106</name>
</gene>
<protein>
    <recommendedName>
        <fullName evidence="11">Putative proline/betaine transporter</fullName>
    </recommendedName>
</protein>
<organism evidence="15 16">
    <name type="scientific">Nocardiopsis sinuspersici</name>
    <dbReference type="NCBI Taxonomy" id="501010"/>
    <lineage>
        <taxon>Bacteria</taxon>
        <taxon>Bacillati</taxon>
        <taxon>Actinomycetota</taxon>
        <taxon>Actinomycetes</taxon>
        <taxon>Streptosporangiales</taxon>
        <taxon>Nocardiopsidaceae</taxon>
        <taxon>Nocardiopsis</taxon>
    </lineage>
</organism>
<feature type="transmembrane region" description="Helical" evidence="13">
    <location>
        <begin position="104"/>
        <end position="128"/>
    </location>
</feature>
<sequence length="457" mass="48117">MASPAGAPYGSGMKQNTSSASGQRRSPFLRVVAASLIGTTIEWYDFFLYGSAAALVFNHVFFPESDPLIGTMLAFTTYAVGFVARPLGGLVFGHFGDRIGRKQLLVVSLLMMGGATFAIGLLPTYAAVGVFAPLLLTLLRVVQGFALGGEWGGAVLLVSEHGSPRNRGFWASWPQAGAPGGNLLATAVLAVLAVVMSESAFLDWGWRIPFLISGVLVLVGLWIRLAVSESPVFRDARERAAVSARPERAPILGVLRDHWREALVAMGVRMAENVSYYVVTAFILVYATQQAQMPNGQVLNAVLAASAVHLVTIPAWGALSDRIGRRPVTAIGAAGMGVWAFAFFPLIDMGTFGAVTLAATVGLVLHGAMYGPQAAFFSELFSTRVRYSGASVGYQLASIVAGGVAPLVATALLASFGTSTPIALYVAAMCAITLVAVAFARETRGSDLRRVAGVREK</sequence>
<evidence type="ECO:0000256" key="13">
    <source>
        <dbReference type="SAM" id="Phobius"/>
    </source>
</evidence>
<evidence type="ECO:0000256" key="12">
    <source>
        <dbReference type="SAM" id="MobiDB-lite"/>
    </source>
</evidence>
<dbReference type="PROSITE" id="PS50850">
    <property type="entry name" value="MFS"/>
    <property type="match status" value="1"/>
</dbReference>
<feature type="transmembrane region" description="Helical" evidence="13">
    <location>
        <begin position="274"/>
        <end position="292"/>
    </location>
</feature>
<keyword evidence="4" id="KW-1003">Cell membrane</keyword>
<comment type="subcellular location">
    <subcellularLocation>
        <location evidence="1">Cell inner membrane</location>
        <topology evidence="1">Multi-pass membrane protein</topology>
    </subcellularLocation>
</comment>
<feature type="transmembrane region" description="Helical" evidence="13">
    <location>
        <begin position="134"/>
        <end position="159"/>
    </location>
</feature>
<dbReference type="InterPro" id="IPR020846">
    <property type="entry name" value="MFS_dom"/>
</dbReference>